<dbReference type="Pfam" id="PF00144">
    <property type="entry name" value="Beta-lactamase"/>
    <property type="match status" value="1"/>
</dbReference>
<organism evidence="4 5">
    <name type="scientific">Nannocystis punicea</name>
    <dbReference type="NCBI Taxonomy" id="2995304"/>
    <lineage>
        <taxon>Bacteria</taxon>
        <taxon>Pseudomonadati</taxon>
        <taxon>Myxococcota</taxon>
        <taxon>Polyangia</taxon>
        <taxon>Nannocystales</taxon>
        <taxon>Nannocystaceae</taxon>
        <taxon>Nannocystis</taxon>
    </lineage>
</organism>
<feature type="domain" description="Beta-lactamase-related" evidence="3">
    <location>
        <begin position="83"/>
        <end position="459"/>
    </location>
</feature>
<dbReference type="EMBL" id="CP114040">
    <property type="protein sequence ID" value="WAS90035.1"/>
    <property type="molecule type" value="Genomic_DNA"/>
</dbReference>
<evidence type="ECO:0000256" key="1">
    <source>
        <dbReference type="ARBA" id="ARBA00022801"/>
    </source>
</evidence>
<dbReference type="InterPro" id="IPR012338">
    <property type="entry name" value="Beta-lactam/transpept-like"/>
</dbReference>
<feature type="chain" id="PRO_5045386852" evidence="2">
    <location>
        <begin position="30"/>
        <end position="489"/>
    </location>
</feature>
<dbReference type="InterPro" id="IPR050789">
    <property type="entry name" value="Diverse_Enzym_Activities"/>
</dbReference>
<accession>A0ABY7GSW8</accession>
<gene>
    <name evidence="4" type="ORF">O0S08_27900</name>
</gene>
<evidence type="ECO:0000313" key="5">
    <source>
        <dbReference type="Proteomes" id="UP001164459"/>
    </source>
</evidence>
<dbReference type="Proteomes" id="UP001164459">
    <property type="component" value="Chromosome"/>
</dbReference>
<protein>
    <submittedName>
        <fullName evidence="4">Serine hydrolase</fullName>
    </submittedName>
</protein>
<dbReference type="PANTHER" id="PTHR43283:SF11">
    <property type="entry name" value="BETA-LACTAMASE-RELATED DOMAIN-CONTAINING PROTEIN"/>
    <property type="match status" value="1"/>
</dbReference>
<dbReference type="SUPFAM" id="SSF56601">
    <property type="entry name" value="beta-lactamase/transpeptidase-like"/>
    <property type="match status" value="1"/>
</dbReference>
<dbReference type="InterPro" id="IPR001466">
    <property type="entry name" value="Beta-lactam-related"/>
</dbReference>
<dbReference type="Gene3D" id="3.40.710.10">
    <property type="entry name" value="DD-peptidase/beta-lactamase superfamily"/>
    <property type="match status" value="1"/>
</dbReference>
<keyword evidence="1 4" id="KW-0378">Hydrolase</keyword>
<dbReference type="PANTHER" id="PTHR43283">
    <property type="entry name" value="BETA-LACTAMASE-RELATED"/>
    <property type="match status" value="1"/>
</dbReference>
<name>A0ABY7GSW8_9BACT</name>
<evidence type="ECO:0000256" key="2">
    <source>
        <dbReference type="SAM" id="SignalP"/>
    </source>
</evidence>
<feature type="signal peptide" evidence="2">
    <location>
        <begin position="1"/>
        <end position="29"/>
    </location>
</feature>
<dbReference type="RefSeq" id="WP_269032369.1">
    <property type="nucleotide sequence ID" value="NZ_CP114040.1"/>
</dbReference>
<keyword evidence="2" id="KW-0732">Signal</keyword>
<evidence type="ECO:0000259" key="3">
    <source>
        <dbReference type="Pfam" id="PF00144"/>
    </source>
</evidence>
<reference evidence="4" key="1">
    <citation type="submission" date="2022-11" db="EMBL/GenBank/DDBJ databases">
        <title>Minimal conservation of predation-associated metabolite biosynthetic gene clusters underscores biosynthetic potential of Myxococcota including descriptions for ten novel species: Archangium lansinium sp. nov., Myxococcus landrumus sp. nov., Nannocystis bai.</title>
        <authorList>
            <person name="Ahearne A."/>
            <person name="Stevens C."/>
            <person name="Dowd S."/>
        </authorList>
    </citation>
    <scope>NUCLEOTIDE SEQUENCE</scope>
    <source>
        <strain evidence="4">Fl3</strain>
    </source>
</reference>
<proteinExistence type="predicted"/>
<keyword evidence="5" id="KW-1185">Reference proteome</keyword>
<dbReference type="GO" id="GO:0016787">
    <property type="term" value="F:hydrolase activity"/>
    <property type="evidence" value="ECO:0007669"/>
    <property type="project" value="UniProtKB-KW"/>
</dbReference>
<evidence type="ECO:0000313" key="4">
    <source>
        <dbReference type="EMBL" id="WAS90035.1"/>
    </source>
</evidence>
<sequence length="489" mass="52347">MAAFPSFVRTLCASALVLGGLTAPRPALADPSCPGSPEPPGVQWALGDYDDVGLDPGLESSLDFHLTDIVTQLPGEDYPSITQGAVLMVGRFGKIVYHKAIGLRDGDTAAGGDPTAQMHTDTIFDLESMTKPFTAAVILEMHAQGVLDIDDHVIDYLPDLEFIPDLNNPPDWISDPNKASLSIRDMLRYMSGLPIDGATSVWGTLEPYLRMQAEVSAGPPGQTVMYSDLTYRLLGHLAEVAYADVNVTPRTFRQLVSHYLTGPLGMTDTDFEPLLTMPADIGRVAGTSTFAHYGDPNSPFVPGGYRHGEVQDDQDWWTQRHNTMFPYDAPAGTGCDGLFSTAADLAVFAQLLLDDGKSWDPVNCESIQFLAPETVEGLTTIQTLDSNGDPVTTVDPPTFTDHLISANKAFGFELMSGSMSVGGSLLSGVFKTGGAGTFLLIDPAKELFIIVLTNHGLPTPANFAPEFDGMLEEIGPHRIADSVASAIIP</sequence>